<name>A0A178FQW4_TRIVO</name>
<feature type="compositionally biased region" description="Acidic residues" evidence="5">
    <location>
        <begin position="484"/>
        <end position="504"/>
    </location>
</feature>
<evidence type="ECO:0000256" key="3">
    <source>
        <dbReference type="ARBA" id="ARBA00022833"/>
    </source>
</evidence>
<evidence type="ECO:0000256" key="2">
    <source>
        <dbReference type="ARBA" id="ARBA00022771"/>
    </source>
</evidence>
<dbReference type="PANTHER" id="PTHR13309">
    <property type="entry name" value="NUCLEAR FRAGILE X MENTAL RETARDATION PROTEIN INTERACTING PROTEIN 1"/>
    <property type="match status" value="1"/>
</dbReference>
<feature type="region of interest" description="Disordered" evidence="5">
    <location>
        <begin position="1"/>
        <end position="129"/>
    </location>
</feature>
<evidence type="ECO:0000313" key="7">
    <source>
        <dbReference type="EMBL" id="OAL74514.1"/>
    </source>
</evidence>
<feature type="domain" description="C3H1-type" evidence="6">
    <location>
        <begin position="520"/>
        <end position="547"/>
    </location>
</feature>
<evidence type="ECO:0000256" key="1">
    <source>
        <dbReference type="ARBA" id="ARBA00022723"/>
    </source>
</evidence>
<feature type="compositionally biased region" description="Low complexity" evidence="5">
    <location>
        <begin position="381"/>
        <end position="415"/>
    </location>
</feature>
<feature type="compositionally biased region" description="Low complexity" evidence="5">
    <location>
        <begin position="427"/>
        <end position="445"/>
    </location>
</feature>
<reference evidence="7 8" key="1">
    <citation type="submission" date="2016-05" db="EMBL/GenBank/DDBJ databases">
        <title>Genome sequencing of Trichophyton violaceum CMCC(F)T3l isolated from hair.</title>
        <authorList>
            <person name="Zhan P."/>
            <person name="Tao Y."/>
            <person name="Liu W."/>
        </authorList>
    </citation>
    <scope>NUCLEOTIDE SEQUENCE [LARGE SCALE GENOMIC DNA]</scope>
    <source>
        <strain evidence="8">CMCC(F)T3l</strain>
    </source>
</reference>
<dbReference type="GO" id="GO:0005634">
    <property type="term" value="C:nucleus"/>
    <property type="evidence" value="ECO:0007669"/>
    <property type="project" value="TreeGrafter"/>
</dbReference>
<dbReference type="PANTHER" id="PTHR13309:SF0">
    <property type="entry name" value="FMR1-INTERACTING PROTEIN NUFIP1"/>
    <property type="match status" value="1"/>
</dbReference>
<feature type="compositionally biased region" description="Gly residues" evidence="5">
    <location>
        <begin position="45"/>
        <end position="59"/>
    </location>
</feature>
<dbReference type="Proteomes" id="UP000243519">
    <property type="component" value="Unassembled WGS sequence"/>
</dbReference>
<dbReference type="InterPro" id="IPR036855">
    <property type="entry name" value="Znf_CCCH_sf"/>
</dbReference>
<feature type="compositionally biased region" description="Low complexity" evidence="5">
    <location>
        <begin position="70"/>
        <end position="93"/>
    </location>
</feature>
<dbReference type="SMART" id="SM00356">
    <property type="entry name" value="ZnF_C3H1"/>
    <property type="match status" value="1"/>
</dbReference>
<organism evidence="7 8">
    <name type="scientific">Trichophyton violaceum</name>
    <dbReference type="NCBI Taxonomy" id="34388"/>
    <lineage>
        <taxon>Eukaryota</taxon>
        <taxon>Fungi</taxon>
        <taxon>Dikarya</taxon>
        <taxon>Ascomycota</taxon>
        <taxon>Pezizomycotina</taxon>
        <taxon>Eurotiomycetes</taxon>
        <taxon>Eurotiomycetidae</taxon>
        <taxon>Onygenales</taxon>
        <taxon>Arthrodermataceae</taxon>
        <taxon>Trichophyton</taxon>
    </lineage>
</organism>
<dbReference type="Pfam" id="PF10453">
    <property type="entry name" value="NUFIP1"/>
    <property type="match status" value="1"/>
</dbReference>
<keyword evidence="1 4" id="KW-0479">Metal-binding</keyword>
<feature type="compositionally biased region" description="Basic and acidic residues" evidence="5">
    <location>
        <begin position="363"/>
        <end position="380"/>
    </location>
</feature>
<dbReference type="AlphaFoldDB" id="A0A178FQW4"/>
<evidence type="ECO:0000256" key="5">
    <source>
        <dbReference type="SAM" id="MobiDB-lite"/>
    </source>
</evidence>
<dbReference type="GO" id="GO:0003723">
    <property type="term" value="F:RNA binding"/>
    <property type="evidence" value="ECO:0007669"/>
    <property type="project" value="InterPro"/>
</dbReference>
<dbReference type="InterPro" id="IPR039136">
    <property type="entry name" value="NUFIP1-like"/>
</dbReference>
<dbReference type="InterPro" id="IPR019496">
    <property type="entry name" value="NUFIP1_cons_dom"/>
</dbReference>
<protein>
    <recommendedName>
        <fullName evidence="6">C3H1-type domain-containing protein</fullName>
    </recommendedName>
</protein>
<evidence type="ECO:0000256" key="4">
    <source>
        <dbReference type="PROSITE-ProRule" id="PRU00723"/>
    </source>
</evidence>
<feature type="compositionally biased region" description="Pro residues" evidence="5">
    <location>
        <begin position="1"/>
        <end position="18"/>
    </location>
</feature>
<keyword evidence="3 4" id="KW-0862">Zinc</keyword>
<dbReference type="InterPro" id="IPR000571">
    <property type="entry name" value="Znf_CCCH"/>
</dbReference>
<dbReference type="GO" id="GO:0000492">
    <property type="term" value="P:box C/D snoRNP assembly"/>
    <property type="evidence" value="ECO:0007669"/>
    <property type="project" value="TreeGrafter"/>
</dbReference>
<dbReference type="EMBL" id="LHPN01000001">
    <property type="protein sequence ID" value="OAL74514.1"/>
    <property type="molecule type" value="Genomic_DNA"/>
</dbReference>
<comment type="caution">
    <text evidence="7">The sequence shown here is derived from an EMBL/GenBank/DDBJ whole genome shotgun (WGS) entry which is preliminary data.</text>
</comment>
<sequence length="617" mass="67129">MSGFSFPPPPPPPPPAQPSQPTYNSSSRGGGGGGRGSSHHRGRGRGNGPRRGGRGGGYGSDMNASWGYAPPHQHQPQHIPMHPNQGAYAYGPLPGYGGPHTPAPAPAPAPPPQTMHFGPPQGGYLPPAAPYADSRAWTFNPKQTYTAPAYQRPHQKLTHTQALTHRPPKRQHDTAFTTAPLPVPSFNTLPSKPPPVQAQTKGQANPARPRKQRKHNQLGLTPKTEEHESSESEAEDVDEEAKFAGLLAKGELKFSYRGRTSTLGSTAEVQAWIEERKRRFPTQARIEERKKEEEARKAAKRQKDEEMRKQREEAKKKREEERKKREAEAAEAKKAKGKEKQQQQQQQQQKKGDASDVAARAKMRADKLREKLARQERKLAQAEAAAAKQQAAAEAEAKASARAGTAAAAGQPEAGDQARVKLGGDEAVASTTTTPSLPTATAIAPQDHTPVAAGATKTLAPDLGNQASGADDDSGSDSTTSSEGESESESESGSDSDSESDSGSEPEQTSSRRQGPDRVPPRRRCHQFARTGQCRHGSSCTFLHEKKNQGQPKEKDRPREQQQQQQQQRKGNKPRAGRKSLYERLLAGQREDEDRRVMQAIVFLGERHLLDDPPTAT</sequence>
<feature type="compositionally biased region" description="Basic and acidic residues" evidence="5">
    <location>
        <begin position="285"/>
        <end position="341"/>
    </location>
</feature>
<feature type="region of interest" description="Disordered" evidence="5">
    <location>
        <begin position="273"/>
        <end position="591"/>
    </location>
</feature>
<dbReference type="OrthoDB" id="273070at2759"/>
<dbReference type="PROSITE" id="PS50103">
    <property type="entry name" value="ZF_C3H1"/>
    <property type="match status" value="1"/>
</dbReference>
<dbReference type="GO" id="GO:0008270">
    <property type="term" value="F:zinc ion binding"/>
    <property type="evidence" value="ECO:0007669"/>
    <property type="project" value="UniProtKB-KW"/>
</dbReference>
<feature type="zinc finger region" description="C3H1-type" evidence="4">
    <location>
        <begin position="520"/>
        <end position="547"/>
    </location>
</feature>
<feature type="region of interest" description="Disordered" evidence="5">
    <location>
        <begin position="145"/>
        <end position="239"/>
    </location>
</feature>
<feature type="compositionally biased region" description="Basic and acidic residues" evidence="5">
    <location>
        <begin position="543"/>
        <end position="560"/>
    </location>
</feature>
<feature type="compositionally biased region" description="Pro residues" evidence="5">
    <location>
        <begin position="101"/>
        <end position="113"/>
    </location>
</feature>
<accession>A0A178FQW4</accession>
<dbReference type="SUPFAM" id="SSF90229">
    <property type="entry name" value="CCCH zinc finger"/>
    <property type="match status" value="1"/>
</dbReference>
<evidence type="ECO:0000259" key="6">
    <source>
        <dbReference type="PROSITE" id="PS50103"/>
    </source>
</evidence>
<gene>
    <name evidence="7" type="ORF">A7D00_0106</name>
</gene>
<keyword evidence="8" id="KW-1185">Reference proteome</keyword>
<dbReference type="Pfam" id="PF00642">
    <property type="entry name" value="zf-CCCH"/>
    <property type="match status" value="1"/>
</dbReference>
<proteinExistence type="predicted"/>
<evidence type="ECO:0000313" key="8">
    <source>
        <dbReference type="Proteomes" id="UP000243519"/>
    </source>
</evidence>
<keyword evidence="2 4" id="KW-0863">Zinc-finger</keyword>